<name>A0A8C0IBF0_BUBBB</name>
<dbReference type="GO" id="GO:0016052">
    <property type="term" value="P:carbohydrate catabolic process"/>
    <property type="evidence" value="ECO:0007669"/>
    <property type="project" value="TreeGrafter"/>
</dbReference>
<dbReference type="PANTHER" id="PTHR13794">
    <property type="entry name" value="ENOLASE SUPERFAMILY, MANDELATE RACEMASE"/>
    <property type="match status" value="1"/>
</dbReference>
<dbReference type="PANTHER" id="PTHR13794:SF58">
    <property type="entry name" value="MITOCHONDRIAL ENOLASE SUPERFAMILY MEMBER 1"/>
    <property type="match status" value="1"/>
</dbReference>
<keyword evidence="3" id="KW-0460">Magnesium</keyword>
<accession>A0A8C0IBF0</accession>
<protein>
    <submittedName>
        <fullName evidence="4">Uncharacterized protein</fullName>
    </submittedName>
</protein>
<dbReference type="Gene3D" id="3.20.20.120">
    <property type="entry name" value="Enolase-like C-terminal domain"/>
    <property type="match status" value="1"/>
</dbReference>
<dbReference type="Ensembl" id="ENSBOBT00000009247.1">
    <property type="protein sequence ID" value="ENSBOBP00000009018.1"/>
    <property type="gene ID" value="ENSBOBG00000005831.1"/>
</dbReference>
<evidence type="ECO:0000256" key="2">
    <source>
        <dbReference type="ARBA" id="ARBA00022723"/>
    </source>
</evidence>
<dbReference type="AlphaFoldDB" id="A0A8C0IBF0"/>
<organism evidence="4 5">
    <name type="scientific">Bubo bubo</name>
    <name type="common">Eurasian eagle-owl</name>
    <name type="synonym">Strix bubo</name>
    <dbReference type="NCBI Taxonomy" id="30461"/>
    <lineage>
        <taxon>Eukaryota</taxon>
        <taxon>Metazoa</taxon>
        <taxon>Chordata</taxon>
        <taxon>Craniata</taxon>
        <taxon>Vertebrata</taxon>
        <taxon>Euteleostomi</taxon>
        <taxon>Archelosauria</taxon>
        <taxon>Archosauria</taxon>
        <taxon>Dinosauria</taxon>
        <taxon>Saurischia</taxon>
        <taxon>Theropoda</taxon>
        <taxon>Coelurosauria</taxon>
        <taxon>Aves</taxon>
        <taxon>Neognathae</taxon>
        <taxon>Neoaves</taxon>
        <taxon>Telluraves</taxon>
        <taxon>Strigiformes</taxon>
        <taxon>Strigidae</taxon>
        <taxon>Bubo</taxon>
    </lineage>
</organism>
<evidence type="ECO:0000313" key="5">
    <source>
        <dbReference type="Proteomes" id="UP000694567"/>
    </source>
</evidence>
<evidence type="ECO:0000256" key="3">
    <source>
        <dbReference type="ARBA" id="ARBA00022842"/>
    </source>
</evidence>
<dbReference type="InterPro" id="IPR046945">
    <property type="entry name" value="RHMD-like"/>
</dbReference>
<reference evidence="4" key="2">
    <citation type="submission" date="2025-09" db="UniProtKB">
        <authorList>
            <consortium name="Ensembl"/>
        </authorList>
    </citation>
    <scope>IDENTIFICATION</scope>
</reference>
<dbReference type="GO" id="GO:0000287">
    <property type="term" value="F:magnesium ion binding"/>
    <property type="evidence" value="ECO:0007669"/>
    <property type="project" value="TreeGrafter"/>
</dbReference>
<dbReference type="InterPro" id="IPR036849">
    <property type="entry name" value="Enolase-like_C_sf"/>
</dbReference>
<sequence>MKLGTHTFGTATQADEVVGGGSLEYLLSQLPACFREIWKRLTAIPQQMLKHGYPAYTRSSVWLGHSEQQFKVKVAADLQNDICRSIERITKPAEFKPSWIKEPAFPDEDMYVQMRHATISKALALLGICVASREHVVIFKQLLQAKALSYLQIDIQHLTIFDYIPVSESLQSRLVIQITPVAIAYGDSFFFLKMLLHGSHSMHLSCYPISPPICGLHRVVRSVGSTSSR</sequence>
<proteinExistence type="predicted"/>
<keyword evidence="5" id="KW-1185">Reference proteome</keyword>
<keyword evidence="2" id="KW-0479">Metal-binding</keyword>
<evidence type="ECO:0000256" key="1">
    <source>
        <dbReference type="ARBA" id="ARBA00001946"/>
    </source>
</evidence>
<evidence type="ECO:0000313" key="4">
    <source>
        <dbReference type="Ensembl" id="ENSBOBP00000009018.1"/>
    </source>
</evidence>
<reference evidence="4" key="1">
    <citation type="submission" date="2025-08" db="UniProtKB">
        <authorList>
            <consortium name="Ensembl"/>
        </authorList>
    </citation>
    <scope>IDENTIFICATION</scope>
</reference>
<dbReference type="GO" id="GO:0016836">
    <property type="term" value="F:hydro-lyase activity"/>
    <property type="evidence" value="ECO:0007669"/>
    <property type="project" value="TreeGrafter"/>
</dbReference>
<dbReference type="Proteomes" id="UP000694567">
    <property type="component" value="Unplaced"/>
</dbReference>
<comment type="cofactor">
    <cofactor evidence="1">
        <name>Mg(2+)</name>
        <dbReference type="ChEBI" id="CHEBI:18420"/>
    </cofactor>
</comment>